<dbReference type="InterPro" id="IPR001611">
    <property type="entry name" value="Leu-rich_rpt"/>
</dbReference>
<name>A0A3L6KW24_9TRYP</name>
<dbReference type="InterPro" id="IPR053040">
    <property type="entry name" value="LRR-containing_protein_71"/>
</dbReference>
<evidence type="ECO:0000256" key="1">
    <source>
        <dbReference type="SAM" id="MobiDB-lite"/>
    </source>
</evidence>
<evidence type="ECO:0000313" key="2">
    <source>
        <dbReference type="EMBL" id="RHW68096.1"/>
    </source>
</evidence>
<sequence length="628" mass="70687">MLFEPSGDLRVDYSAFCHTLRTTEREEVYRSLITNTQQKAERETKHSLSPEDEAILLQWEEPNRMQTLQQEPLPEVEKAKENPTSKRHGTGAKREGATPSRKKSEHNDTSPSNPQPPPPPTVFYILMRHLKFCLNERDMRPLALAIPYCTSLVSVEFVGCGLSRESYFLLVEASYKSRRLVSMTVDFNCAPKPGFYEDPTIAIAPVEVPKVRELFPTEKNVPSVRFDDRKRAPSRDLTSLHTESVVTSIRADGQSSGGAASEALPTFSPSAYRGLNNVPSLLDLQIREEKERKGKTDSKKQAQLQQQRETLAQFDRENRIPVPPGWPAALLTGVKHLSLRGNGISDRDAILTASLLSAHPRSELISLNLWGNNISDDGAVALARLLKKNRTLQVLDLGHNDIGDRGLAALVDCFRIQEMPAEELPAYRKRHLSRYNATAKEKSMISSLPPPYPSYQELYNTWHLCRYPTPVEDRRESKKGLQAKARKAEPAPARPTAPFDRDCFRLDDPPRVRAPGNTVLRCLNLGNNKRLTYEGAVEALRVLSLHEPIDDADMAMLRHCAVKPPEPYCVSISLSSFVVHHAGDNRLLDVQNDLSKLLQYRLERLRQLPVDDAAPVEDVKKRSPRGKK</sequence>
<protein>
    <submittedName>
        <fullName evidence="2">Leucine-rich repeat protein (LRRP)</fullName>
    </submittedName>
</protein>
<dbReference type="SMART" id="SM00368">
    <property type="entry name" value="LRR_RI"/>
    <property type="match status" value="4"/>
</dbReference>
<comment type="caution">
    <text evidence="2">The sequence shown here is derived from an EMBL/GenBank/DDBJ whole genome shotgun (WGS) entry which is preliminary data.</text>
</comment>
<evidence type="ECO:0000313" key="3">
    <source>
        <dbReference type="Proteomes" id="UP000266743"/>
    </source>
</evidence>
<dbReference type="PANTHER" id="PTHR46984">
    <property type="entry name" value="LEUCINE-RICH REPEAT-CONTAINING PROTEIN 71"/>
    <property type="match status" value="1"/>
</dbReference>
<dbReference type="PANTHER" id="PTHR46984:SF1">
    <property type="entry name" value="LEUCINE-RICH REPEAT-CONTAINING PROTEIN 71"/>
    <property type="match status" value="1"/>
</dbReference>
<reference evidence="2 3" key="1">
    <citation type="submission" date="2018-09" db="EMBL/GenBank/DDBJ databases">
        <title>whole genome sequence of T. equiperdum IVM-t1 strain.</title>
        <authorList>
            <person name="Suganuma K."/>
        </authorList>
    </citation>
    <scope>NUCLEOTIDE SEQUENCE [LARGE SCALE GENOMIC DNA]</scope>
    <source>
        <strain evidence="2 3">IVM-t1</strain>
    </source>
</reference>
<gene>
    <name evidence="2" type="ORF">DPX39_110145500</name>
</gene>
<feature type="compositionally biased region" description="Polar residues" evidence="1">
    <location>
        <begin position="301"/>
        <end position="310"/>
    </location>
</feature>
<proteinExistence type="predicted"/>
<organism evidence="2 3">
    <name type="scientific">Trypanosoma brucei equiperdum</name>
    <dbReference type="NCBI Taxonomy" id="630700"/>
    <lineage>
        <taxon>Eukaryota</taxon>
        <taxon>Discoba</taxon>
        <taxon>Euglenozoa</taxon>
        <taxon>Kinetoplastea</taxon>
        <taxon>Metakinetoplastina</taxon>
        <taxon>Trypanosomatida</taxon>
        <taxon>Trypanosomatidae</taxon>
        <taxon>Trypanosoma</taxon>
    </lineage>
</organism>
<feature type="region of interest" description="Disordered" evidence="1">
    <location>
        <begin position="290"/>
        <end position="312"/>
    </location>
</feature>
<feature type="region of interest" description="Disordered" evidence="1">
    <location>
        <begin position="68"/>
        <end position="120"/>
    </location>
</feature>
<feature type="compositionally biased region" description="Basic and acidic residues" evidence="1">
    <location>
        <begin position="75"/>
        <end position="84"/>
    </location>
</feature>
<dbReference type="Proteomes" id="UP000266743">
    <property type="component" value="Chromosome 11"/>
</dbReference>
<dbReference type="AlphaFoldDB" id="A0A3L6KW24"/>
<accession>A0A3L6KW24</accession>
<dbReference type="InterPro" id="IPR032675">
    <property type="entry name" value="LRR_dom_sf"/>
</dbReference>
<dbReference type="SUPFAM" id="SSF52047">
    <property type="entry name" value="RNI-like"/>
    <property type="match status" value="1"/>
</dbReference>
<feature type="region of interest" description="Disordered" evidence="1">
    <location>
        <begin position="473"/>
        <end position="500"/>
    </location>
</feature>
<dbReference type="Pfam" id="PF13516">
    <property type="entry name" value="LRR_6"/>
    <property type="match status" value="3"/>
</dbReference>
<feature type="compositionally biased region" description="Basic and acidic residues" evidence="1">
    <location>
        <begin position="290"/>
        <end position="300"/>
    </location>
</feature>
<dbReference type="EMBL" id="QSBY01000011">
    <property type="protein sequence ID" value="RHW68096.1"/>
    <property type="molecule type" value="Genomic_DNA"/>
</dbReference>
<dbReference type="Gene3D" id="3.80.10.10">
    <property type="entry name" value="Ribonuclease Inhibitor"/>
    <property type="match status" value="1"/>
</dbReference>